<dbReference type="GO" id="GO:0005737">
    <property type="term" value="C:cytoplasm"/>
    <property type="evidence" value="ECO:0007669"/>
    <property type="project" value="TreeGrafter"/>
</dbReference>
<dbReference type="PANTHER" id="PTHR11703:SF0">
    <property type="entry name" value="DEOXYHYPUSINE SYNTHASE"/>
    <property type="match status" value="1"/>
</dbReference>
<dbReference type="EC" id="2.5.1.46" evidence="3"/>
<name>A0A832ZW23_CALS0</name>
<comment type="caution">
    <text evidence="3">The sequence shown here is derived from an EMBL/GenBank/DDBJ whole genome shotgun (WGS) entry which is preliminary data.</text>
</comment>
<evidence type="ECO:0000313" key="3">
    <source>
        <dbReference type="EMBL" id="HIQ29496.1"/>
    </source>
</evidence>
<reference evidence="3" key="1">
    <citation type="journal article" date="2020" name="ISME J.">
        <title>Gammaproteobacteria mediating utilization of methyl-, sulfur- and petroleum organic compounds in deep ocean hydrothermal plumes.</title>
        <authorList>
            <person name="Zhou Z."/>
            <person name="Liu Y."/>
            <person name="Pan J."/>
            <person name="Cron B.R."/>
            <person name="Toner B.M."/>
            <person name="Anantharaman K."/>
            <person name="Breier J.A."/>
            <person name="Dick G.J."/>
            <person name="Li M."/>
        </authorList>
    </citation>
    <scope>NUCLEOTIDE SEQUENCE</scope>
    <source>
        <strain evidence="3">SZUA-1515</strain>
    </source>
</reference>
<dbReference type="EMBL" id="DQVM01000053">
    <property type="protein sequence ID" value="HIQ29496.1"/>
    <property type="molecule type" value="Genomic_DNA"/>
</dbReference>
<keyword evidence="2" id="KW-0520">NAD</keyword>
<dbReference type="SUPFAM" id="SSF52467">
    <property type="entry name" value="DHS-like NAD/FAD-binding domain"/>
    <property type="match status" value="1"/>
</dbReference>
<accession>A0A832ZW23</accession>
<protein>
    <submittedName>
        <fullName evidence="3">Deoxyhypusine synthase</fullName>
        <ecNumber evidence="3">2.5.1.46</ecNumber>
    </submittedName>
</protein>
<dbReference type="Proteomes" id="UP000608579">
    <property type="component" value="Unassembled WGS sequence"/>
</dbReference>
<comment type="similarity">
    <text evidence="1">Belongs to the deoxyhypusine synthase family.</text>
</comment>
<dbReference type="AlphaFoldDB" id="A0A832ZW23"/>
<dbReference type="PANTHER" id="PTHR11703">
    <property type="entry name" value="DEOXYHYPUSINE SYNTHASE"/>
    <property type="match status" value="1"/>
</dbReference>
<dbReference type="Gene3D" id="3.40.910.10">
    <property type="entry name" value="Deoxyhypusine synthase"/>
    <property type="match status" value="1"/>
</dbReference>
<evidence type="ECO:0000313" key="4">
    <source>
        <dbReference type="Proteomes" id="UP000608579"/>
    </source>
</evidence>
<dbReference type="GO" id="GO:0034038">
    <property type="term" value="F:deoxyhypusine synthase activity"/>
    <property type="evidence" value="ECO:0007669"/>
    <property type="project" value="UniProtKB-EC"/>
</dbReference>
<proteinExistence type="inferred from homology"/>
<dbReference type="InterPro" id="IPR002773">
    <property type="entry name" value="Deoxyhypusine_synthase"/>
</dbReference>
<organism evidence="3 4">
    <name type="scientific">Caldiarchaeum subterraneum</name>
    <dbReference type="NCBI Taxonomy" id="311458"/>
    <lineage>
        <taxon>Archaea</taxon>
        <taxon>Nitrososphaerota</taxon>
        <taxon>Candidatus Caldarchaeales</taxon>
        <taxon>Candidatus Caldarchaeaceae</taxon>
        <taxon>Candidatus Caldarchaeum</taxon>
    </lineage>
</organism>
<dbReference type="InterPro" id="IPR036982">
    <property type="entry name" value="Deoxyhypusine_synthase_sf"/>
</dbReference>
<evidence type="ECO:0000256" key="2">
    <source>
        <dbReference type="ARBA" id="ARBA00023027"/>
    </source>
</evidence>
<gene>
    <name evidence="3" type="ORF">EYH45_02920</name>
</gene>
<dbReference type="InterPro" id="IPR029035">
    <property type="entry name" value="DHS-like_NAD/FAD-binding_dom"/>
</dbReference>
<keyword evidence="3" id="KW-0808">Transferase</keyword>
<feature type="non-terminal residue" evidence="3">
    <location>
        <position position="1"/>
    </location>
</feature>
<dbReference type="Pfam" id="PF01916">
    <property type="entry name" value="DS"/>
    <property type="match status" value="1"/>
</dbReference>
<sequence length="200" mass="22861">ELRNRGYHRLGNVFIKAENYGELIENRMRDFLGKKKPEGRVAVYKLLWDLGSYINNQASFLYWCSRNKIPVIVPGIVDGAVGYQLWQFSQNEDFILDIMQDEKLMSDLMWEAEKTGALIIGGGVSKHHVIWWSQFAGEGLDYAIYLTTADEYDGSLSGARPKEAISWRKISTKSRHIFVKGDATVTLPLLYLALLQKLKI</sequence>
<evidence type="ECO:0000256" key="1">
    <source>
        <dbReference type="ARBA" id="ARBA00009892"/>
    </source>
</evidence>